<dbReference type="EMBL" id="OB661907">
    <property type="protein sequence ID" value="CAD7229167.1"/>
    <property type="molecule type" value="Genomic_DNA"/>
</dbReference>
<dbReference type="InterPro" id="IPR036291">
    <property type="entry name" value="NAD(P)-bd_dom_sf"/>
</dbReference>
<gene>
    <name evidence="3" type="ORF">CTOB1V02_LOCUS7040</name>
</gene>
<feature type="domain" description="DUF1731" evidence="2">
    <location>
        <begin position="256"/>
        <end position="300"/>
    </location>
</feature>
<dbReference type="AlphaFoldDB" id="A0A7R8WCP2"/>
<protein>
    <submittedName>
        <fullName evidence="3">Uncharacterized protein</fullName>
    </submittedName>
</protein>
<dbReference type="SUPFAM" id="SSF51735">
    <property type="entry name" value="NAD(P)-binding Rossmann-fold domains"/>
    <property type="match status" value="1"/>
</dbReference>
<dbReference type="OrthoDB" id="276721at2759"/>
<dbReference type="InterPro" id="IPR001509">
    <property type="entry name" value="Epimerase_deHydtase"/>
</dbReference>
<dbReference type="PANTHER" id="PTHR11092:SF0">
    <property type="entry name" value="EPIMERASE FAMILY PROTEIN SDR39U1"/>
    <property type="match status" value="1"/>
</dbReference>
<proteinExistence type="predicted"/>
<sequence length="306" mass="33552">MATAGKVLIGGGTGFVGKAIRRRLDQRGYECISVSRSAGPGQLTWRELKSRGLPENCQAVISLQGENILNPLKFWTHAFKEEVWNSRVSTTLALVNAVLEAKEAPECFLSISGVGIYPPDRTIMYTETSKVSGEHDFLSSLASTWESAAFQAKDRCRTVVIRSGVVLGREGGMIAHVQFPFMVGLGGRTGHGYQPFPWIHVDDLASLFVFAMDHPDLAPSGTVFNGVAPVLDNNRDFAKTYAEALHRPAFIPLFSPFVYAMFGPERAKMMLEGQRVVPKAVLDAGFEYEFPTLRDACQELVSGGEF</sequence>
<organism evidence="3">
    <name type="scientific">Cyprideis torosa</name>
    <dbReference type="NCBI Taxonomy" id="163714"/>
    <lineage>
        <taxon>Eukaryota</taxon>
        <taxon>Metazoa</taxon>
        <taxon>Ecdysozoa</taxon>
        <taxon>Arthropoda</taxon>
        <taxon>Crustacea</taxon>
        <taxon>Oligostraca</taxon>
        <taxon>Ostracoda</taxon>
        <taxon>Podocopa</taxon>
        <taxon>Podocopida</taxon>
        <taxon>Cytherocopina</taxon>
        <taxon>Cytheroidea</taxon>
        <taxon>Cytherideidae</taxon>
        <taxon>Cyprideis</taxon>
    </lineage>
</organism>
<dbReference type="Gene3D" id="3.40.50.720">
    <property type="entry name" value="NAD(P)-binding Rossmann-like Domain"/>
    <property type="match status" value="1"/>
</dbReference>
<evidence type="ECO:0000313" key="3">
    <source>
        <dbReference type="EMBL" id="CAD7229167.1"/>
    </source>
</evidence>
<dbReference type="Pfam" id="PF01370">
    <property type="entry name" value="Epimerase"/>
    <property type="match status" value="1"/>
</dbReference>
<reference evidence="3" key="1">
    <citation type="submission" date="2020-11" db="EMBL/GenBank/DDBJ databases">
        <authorList>
            <person name="Tran Van P."/>
        </authorList>
    </citation>
    <scope>NUCLEOTIDE SEQUENCE</scope>
</reference>
<name>A0A7R8WCP2_9CRUS</name>
<dbReference type="Pfam" id="PF08338">
    <property type="entry name" value="DUF1731"/>
    <property type="match status" value="1"/>
</dbReference>
<evidence type="ECO:0000259" key="1">
    <source>
        <dbReference type="Pfam" id="PF01370"/>
    </source>
</evidence>
<dbReference type="NCBIfam" id="TIGR01777">
    <property type="entry name" value="yfcH"/>
    <property type="match status" value="1"/>
</dbReference>
<feature type="domain" description="NAD-dependent epimerase/dehydratase" evidence="1">
    <location>
        <begin position="7"/>
        <end position="225"/>
    </location>
</feature>
<accession>A0A7R8WCP2</accession>
<dbReference type="PANTHER" id="PTHR11092">
    <property type="entry name" value="SUGAR NUCLEOTIDE EPIMERASE RELATED"/>
    <property type="match status" value="1"/>
</dbReference>
<evidence type="ECO:0000259" key="2">
    <source>
        <dbReference type="Pfam" id="PF08338"/>
    </source>
</evidence>
<dbReference type="InterPro" id="IPR013549">
    <property type="entry name" value="DUF1731"/>
</dbReference>
<dbReference type="InterPro" id="IPR010099">
    <property type="entry name" value="SDR39U1"/>
</dbReference>